<name>A0AAJ1QGM8_9FLAO</name>
<keyword evidence="1" id="KW-0812">Transmembrane</keyword>
<sequence length="216" mass="25306">METNSSKNKENSFKTFLKWFFGIIILLTAISVLSNGYYLSSFFYFVSAFICIPFTYSLLKKELSSIVKYIIVIVFFIVGVLTVPSINNIENDLKLNNSITSFNGFPVEKLMESKEDKYETHNFRLSQIILNSAKKSVRFPETFEYLSTDNNWYNDSGEHFYINDKNTIIKDKYEGLIETTFQYKAKNRYDITVRKSMLITIKYNGNDFEIIKIEEI</sequence>
<keyword evidence="1" id="KW-0472">Membrane</keyword>
<proteinExistence type="predicted"/>
<dbReference type="EMBL" id="JACAGJ010000008">
    <property type="protein sequence ID" value="MDM1073644.1"/>
    <property type="molecule type" value="Genomic_DNA"/>
</dbReference>
<feature type="transmembrane region" description="Helical" evidence="1">
    <location>
        <begin position="42"/>
        <end position="59"/>
    </location>
</feature>
<evidence type="ECO:0000313" key="2">
    <source>
        <dbReference type="EMBL" id="MDM1073644.1"/>
    </source>
</evidence>
<organism evidence="2 3">
    <name type="scientific">Empedobacter brevis</name>
    <dbReference type="NCBI Taxonomy" id="247"/>
    <lineage>
        <taxon>Bacteria</taxon>
        <taxon>Pseudomonadati</taxon>
        <taxon>Bacteroidota</taxon>
        <taxon>Flavobacteriia</taxon>
        <taxon>Flavobacteriales</taxon>
        <taxon>Weeksellaceae</taxon>
        <taxon>Empedobacter</taxon>
    </lineage>
</organism>
<comment type="caution">
    <text evidence="2">The sequence shown here is derived from an EMBL/GenBank/DDBJ whole genome shotgun (WGS) entry which is preliminary data.</text>
</comment>
<dbReference type="Proteomes" id="UP001170959">
    <property type="component" value="Unassembled WGS sequence"/>
</dbReference>
<feature type="transmembrane region" description="Helical" evidence="1">
    <location>
        <begin position="66"/>
        <end position="86"/>
    </location>
</feature>
<reference evidence="2" key="1">
    <citation type="submission" date="2020-06" db="EMBL/GenBank/DDBJ databases">
        <authorList>
            <person name="Dong N."/>
        </authorList>
    </citation>
    <scope>NUCLEOTIDE SEQUENCE</scope>
    <source>
        <strain evidence="2">R655-4</strain>
    </source>
</reference>
<accession>A0AAJ1QGM8</accession>
<keyword evidence="1" id="KW-1133">Transmembrane helix</keyword>
<reference evidence="2" key="2">
    <citation type="journal article" date="2022" name="Sci. Total Environ.">
        <title>Prevalence, transmission, and molecular epidemiology of tet(X)-positive bacteria among humans, animals, and environmental niches in China: An epidemiological, and genomic-based study.</title>
        <authorList>
            <person name="Dong N."/>
            <person name="Zeng Y."/>
            <person name="Cai C."/>
            <person name="Sun C."/>
            <person name="Lu J."/>
            <person name="Liu C."/>
            <person name="Zhou H."/>
            <person name="Sun Q."/>
            <person name="Shu L."/>
            <person name="Wang H."/>
            <person name="Wang Y."/>
            <person name="Wang S."/>
            <person name="Wu C."/>
            <person name="Chan E.W."/>
            <person name="Chen G."/>
            <person name="Shen Z."/>
            <person name="Chen S."/>
            <person name="Zhang R."/>
        </authorList>
    </citation>
    <scope>NUCLEOTIDE SEQUENCE</scope>
    <source>
        <strain evidence="2">R655-4</strain>
    </source>
</reference>
<protein>
    <submittedName>
        <fullName evidence="2">Uncharacterized protein</fullName>
    </submittedName>
</protein>
<evidence type="ECO:0000313" key="3">
    <source>
        <dbReference type="Proteomes" id="UP001170959"/>
    </source>
</evidence>
<gene>
    <name evidence="2" type="ORF">HX001_14235</name>
</gene>
<feature type="transmembrane region" description="Helical" evidence="1">
    <location>
        <begin position="16"/>
        <end position="36"/>
    </location>
</feature>
<evidence type="ECO:0000256" key="1">
    <source>
        <dbReference type="SAM" id="Phobius"/>
    </source>
</evidence>
<dbReference type="AlphaFoldDB" id="A0AAJ1QGM8"/>
<dbReference type="RefSeq" id="WP_286494088.1">
    <property type="nucleotide sequence ID" value="NZ_JACAGJ010000008.1"/>
</dbReference>